<dbReference type="EMBL" id="JANCLT010000001">
    <property type="protein sequence ID" value="MCP8967107.1"/>
    <property type="molecule type" value="Genomic_DNA"/>
</dbReference>
<dbReference type="AlphaFoldDB" id="A0AA42BMY4"/>
<proteinExistence type="predicted"/>
<dbReference type="Proteomes" id="UP001156102">
    <property type="component" value="Unassembled WGS sequence"/>
</dbReference>
<protein>
    <submittedName>
        <fullName evidence="1">Uncharacterized protein</fullName>
    </submittedName>
</protein>
<organism evidence="1 2">
    <name type="scientific">Ectobacillus ponti</name>
    <dbReference type="NCBI Taxonomy" id="2961894"/>
    <lineage>
        <taxon>Bacteria</taxon>
        <taxon>Bacillati</taxon>
        <taxon>Bacillota</taxon>
        <taxon>Bacilli</taxon>
        <taxon>Bacillales</taxon>
        <taxon>Bacillaceae</taxon>
        <taxon>Ectobacillus</taxon>
    </lineage>
</organism>
<sequence>MGKATIMKIKQALRLHGFEDVEYCKQTKQFQFHNNSDIMNNYVTVTYSRHFRRFSVRIHPIETSNPTELAEVAHRLQRCSQAAKQLNAILEDCRSAT</sequence>
<comment type="caution">
    <text evidence="1">The sequence shown here is derived from an EMBL/GenBank/DDBJ whole genome shotgun (WGS) entry which is preliminary data.</text>
</comment>
<dbReference type="RefSeq" id="WP_254756443.1">
    <property type="nucleotide sequence ID" value="NZ_JANCLT010000001.1"/>
</dbReference>
<evidence type="ECO:0000313" key="1">
    <source>
        <dbReference type="EMBL" id="MCP8967107.1"/>
    </source>
</evidence>
<evidence type="ECO:0000313" key="2">
    <source>
        <dbReference type="Proteomes" id="UP001156102"/>
    </source>
</evidence>
<keyword evidence="2" id="KW-1185">Reference proteome</keyword>
<gene>
    <name evidence="1" type="ORF">NK662_00965</name>
</gene>
<reference evidence="1" key="1">
    <citation type="submission" date="2022-07" db="EMBL/GenBank/DDBJ databases">
        <authorList>
            <person name="Li W.-J."/>
            <person name="Deng Q.-Q."/>
        </authorList>
    </citation>
    <scope>NUCLEOTIDE SEQUENCE</scope>
    <source>
        <strain evidence="1">SYSU M60031</strain>
    </source>
</reference>
<accession>A0AA42BMY4</accession>
<name>A0AA42BMY4_9BACI</name>